<feature type="compositionally biased region" description="Polar residues" evidence="7">
    <location>
        <begin position="101"/>
        <end position="112"/>
    </location>
</feature>
<feature type="transmembrane region" description="Helical" evidence="8">
    <location>
        <begin position="343"/>
        <end position="360"/>
    </location>
</feature>
<evidence type="ECO:0000256" key="6">
    <source>
        <dbReference type="ARBA" id="ARBA00023136"/>
    </source>
</evidence>
<feature type="transmembrane region" description="Helical" evidence="8">
    <location>
        <begin position="310"/>
        <end position="331"/>
    </location>
</feature>
<feature type="transmembrane region" description="Helical" evidence="8">
    <location>
        <begin position="507"/>
        <end position="525"/>
    </location>
</feature>
<evidence type="ECO:0000256" key="2">
    <source>
        <dbReference type="ARBA" id="ARBA00008066"/>
    </source>
</evidence>
<evidence type="ECO:0000313" key="10">
    <source>
        <dbReference type="EMBL" id="SCV99525.1"/>
    </source>
</evidence>
<dbReference type="AlphaFoldDB" id="A0A1G4M701"/>
<proteinExistence type="inferred from homology"/>
<dbReference type="OMA" id="QESMKQP"/>
<evidence type="ECO:0000256" key="1">
    <source>
        <dbReference type="ARBA" id="ARBA00004128"/>
    </source>
</evidence>
<accession>A0A1G4M701</accession>
<dbReference type="Proteomes" id="UP000190831">
    <property type="component" value="Chromosome A"/>
</dbReference>
<feature type="transmembrane region" description="Helical" evidence="8">
    <location>
        <begin position="231"/>
        <end position="253"/>
    </location>
</feature>
<keyword evidence="6 8" id="KW-0472">Membrane</keyword>
<gene>
    <name evidence="10" type="ORF">LAFE_0A05072G</name>
</gene>
<keyword evidence="11" id="KW-1185">Reference proteome</keyword>
<evidence type="ECO:0000256" key="4">
    <source>
        <dbReference type="ARBA" id="ARBA00022692"/>
    </source>
</evidence>
<dbReference type="OrthoDB" id="1684102at2759"/>
<evidence type="ECO:0000256" key="8">
    <source>
        <dbReference type="SAM" id="Phobius"/>
    </source>
</evidence>
<keyword evidence="5 8" id="KW-1133">Transmembrane helix</keyword>
<sequence length="593" mass="66075">MGALNSSTPVSDVVSSSKASRRGSTALPNVVVENSPGKQVVDIVSRHLVQPSDEQMSASFNSLQLQGGDITRELYRWQDQNVDVSDIASARGDPTRRRRSMSFTNSVTSHGSLNPPEMSADEIRAPQGFRRSFIVQKRMQENREMPNFMARNFIEFLTLYGHFAGQDLSDDEDEEEEVEDEESALLSERIPRRKHRKPHEASVFKAVLLLLKAFVGTGVLFLPRAFHNGGWAFSTVCLLFCGVVSFYCFLLLINTKDKLHVNGYGDLGAAIYGPTMRYAILGSVVLSQIGFVAAYAVFTATNLQVFFANVFNWNFPMSTWLLAQLLFYIPLSLTRSIAKLSSTALLADLFIVLGLLYVYYYSGQYVVQHGIAAETMLAMNKDDWTLFIGTAIFTYEGIGLLIPIQESMKQPEKFSKCLLGVMLGVSVAFISCGLLCYSAFGSSVKTVILLNFPEDSILTASVELLYALAIMLSTPLQLFPTIRILETSLFPKNASGKHNPRVKWMKNYFRVAIVLANMFIAWIGANDLDKFVSLVGSFACIPLIYIYPPLLHYKAFSHGGASKLHLVLDQLIAWFGVLVLIYTSYQAVRLWIS</sequence>
<name>A0A1G4M701_LACFM</name>
<dbReference type="Pfam" id="PF01490">
    <property type="entry name" value="Aa_trans"/>
    <property type="match status" value="1"/>
</dbReference>
<feature type="domain" description="Amino acid transporter transmembrane" evidence="9">
    <location>
        <begin position="199"/>
        <end position="588"/>
    </location>
</feature>
<comment type="subcellular location">
    <subcellularLocation>
        <location evidence="1">Vacuole membrane</location>
        <topology evidence="1">Multi-pass membrane protein</topology>
    </subcellularLocation>
</comment>
<comment type="similarity">
    <text evidence="2">Belongs to the amino acid/polyamine transporter 2 family.</text>
</comment>
<organism evidence="10 11">
    <name type="scientific">Lachancea fermentati</name>
    <name type="common">Zygosaccharomyces fermentati</name>
    <dbReference type="NCBI Taxonomy" id="4955"/>
    <lineage>
        <taxon>Eukaryota</taxon>
        <taxon>Fungi</taxon>
        <taxon>Dikarya</taxon>
        <taxon>Ascomycota</taxon>
        <taxon>Saccharomycotina</taxon>
        <taxon>Saccharomycetes</taxon>
        <taxon>Saccharomycetales</taxon>
        <taxon>Saccharomycetaceae</taxon>
        <taxon>Lachancea</taxon>
    </lineage>
</organism>
<dbReference type="STRING" id="4955.A0A1G4M701"/>
<dbReference type="PANTHER" id="PTHR22950">
    <property type="entry name" value="AMINO ACID TRANSPORTER"/>
    <property type="match status" value="1"/>
</dbReference>
<dbReference type="InterPro" id="IPR013057">
    <property type="entry name" value="AA_transpt_TM"/>
</dbReference>
<feature type="transmembrane region" description="Helical" evidence="8">
    <location>
        <begin position="278"/>
        <end position="298"/>
    </location>
</feature>
<evidence type="ECO:0000259" key="9">
    <source>
        <dbReference type="Pfam" id="PF01490"/>
    </source>
</evidence>
<dbReference type="GO" id="GO:0005774">
    <property type="term" value="C:vacuolar membrane"/>
    <property type="evidence" value="ECO:0007669"/>
    <property type="project" value="UniProtKB-SubCell"/>
</dbReference>
<protein>
    <submittedName>
        <fullName evidence="10">LAFE_0A05072g1_1</fullName>
    </submittedName>
</protein>
<evidence type="ECO:0000256" key="3">
    <source>
        <dbReference type="ARBA" id="ARBA00022554"/>
    </source>
</evidence>
<feature type="transmembrane region" description="Helical" evidence="8">
    <location>
        <begin position="531"/>
        <end position="550"/>
    </location>
</feature>
<feature type="transmembrane region" description="Helical" evidence="8">
    <location>
        <begin position="571"/>
        <end position="592"/>
    </location>
</feature>
<feature type="region of interest" description="Disordered" evidence="7">
    <location>
        <begin position="1"/>
        <end position="28"/>
    </location>
</feature>
<feature type="region of interest" description="Disordered" evidence="7">
    <location>
        <begin position="91"/>
        <end position="120"/>
    </location>
</feature>
<evidence type="ECO:0000256" key="5">
    <source>
        <dbReference type="ARBA" id="ARBA00022989"/>
    </source>
</evidence>
<dbReference type="GO" id="GO:0005302">
    <property type="term" value="F:L-tyrosine transmembrane transporter activity"/>
    <property type="evidence" value="ECO:0007669"/>
    <property type="project" value="TreeGrafter"/>
</dbReference>
<feature type="compositionally biased region" description="Low complexity" evidence="7">
    <location>
        <begin position="1"/>
        <end position="17"/>
    </location>
</feature>
<feature type="transmembrane region" description="Helical" evidence="8">
    <location>
        <begin position="202"/>
        <end position="225"/>
    </location>
</feature>
<feature type="transmembrane region" description="Helical" evidence="8">
    <location>
        <begin position="417"/>
        <end position="440"/>
    </location>
</feature>
<dbReference type="EMBL" id="LT598487">
    <property type="protein sequence ID" value="SCV99525.1"/>
    <property type="molecule type" value="Genomic_DNA"/>
</dbReference>
<keyword evidence="3" id="KW-0926">Vacuole</keyword>
<dbReference type="PANTHER" id="PTHR22950:SF530">
    <property type="entry name" value="VACUOLAR AMINO ACID TRANSPORTER 3"/>
    <property type="match status" value="1"/>
</dbReference>
<reference evidence="10 11" key="1">
    <citation type="submission" date="2016-03" db="EMBL/GenBank/DDBJ databases">
        <authorList>
            <person name="Devillers H."/>
        </authorList>
    </citation>
    <scope>NUCLEOTIDE SEQUENCE [LARGE SCALE GENOMIC DNA]</scope>
    <source>
        <strain evidence="10">CBS 6772</strain>
    </source>
</reference>
<evidence type="ECO:0000313" key="11">
    <source>
        <dbReference type="Proteomes" id="UP000190831"/>
    </source>
</evidence>
<feature type="transmembrane region" description="Helical" evidence="8">
    <location>
        <begin position="384"/>
        <end position="405"/>
    </location>
</feature>
<keyword evidence="4 8" id="KW-0812">Transmembrane</keyword>
<evidence type="ECO:0000256" key="7">
    <source>
        <dbReference type="SAM" id="MobiDB-lite"/>
    </source>
</evidence>